<keyword evidence="2" id="KW-1185">Reference proteome</keyword>
<evidence type="ECO:0000313" key="2">
    <source>
        <dbReference type="Proteomes" id="UP000887565"/>
    </source>
</evidence>
<dbReference type="WBParaSite" id="nRc.2.0.1.t14822-RA">
    <property type="protein sequence ID" value="nRc.2.0.1.t14822-RA"/>
    <property type="gene ID" value="nRc.2.0.1.g14822"/>
</dbReference>
<feature type="compositionally biased region" description="Basic residues" evidence="1">
    <location>
        <begin position="88"/>
        <end position="104"/>
    </location>
</feature>
<feature type="compositionally biased region" description="Basic and acidic residues" evidence="1">
    <location>
        <begin position="110"/>
        <end position="119"/>
    </location>
</feature>
<proteinExistence type="predicted"/>
<name>A0A915IKW6_ROMCU</name>
<evidence type="ECO:0000313" key="3">
    <source>
        <dbReference type="WBParaSite" id="nRc.2.0.1.t14822-RA"/>
    </source>
</evidence>
<accession>A0A915IKW6</accession>
<dbReference type="AlphaFoldDB" id="A0A915IKW6"/>
<organism evidence="2 3">
    <name type="scientific">Romanomermis culicivorax</name>
    <name type="common">Nematode worm</name>
    <dbReference type="NCBI Taxonomy" id="13658"/>
    <lineage>
        <taxon>Eukaryota</taxon>
        <taxon>Metazoa</taxon>
        <taxon>Ecdysozoa</taxon>
        <taxon>Nematoda</taxon>
        <taxon>Enoplea</taxon>
        <taxon>Dorylaimia</taxon>
        <taxon>Mermithida</taxon>
        <taxon>Mermithoidea</taxon>
        <taxon>Mermithidae</taxon>
        <taxon>Romanomermis</taxon>
    </lineage>
</organism>
<protein>
    <submittedName>
        <fullName evidence="3">Uncharacterized protein</fullName>
    </submittedName>
</protein>
<sequence>MIRISFRKQERPKGFSFVFCSHMCPTGTVCQGTRCIYPKPPIIGELSLSGDEKDLDPYSIDSKTKKSKLKKILTSKLVQALTNDILRKKVGRRGKNRTRKRNRGSKQGVNKKDLKTKNG</sequence>
<feature type="region of interest" description="Disordered" evidence="1">
    <location>
        <begin position="86"/>
        <end position="119"/>
    </location>
</feature>
<evidence type="ECO:0000256" key="1">
    <source>
        <dbReference type="SAM" id="MobiDB-lite"/>
    </source>
</evidence>
<reference evidence="3" key="1">
    <citation type="submission" date="2022-11" db="UniProtKB">
        <authorList>
            <consortium name="WormBaseParasite"/>
        </authorList>
    </citation>
    <scope>IDENTIFICATION</scope>
</reference>
<dbReference type="Proteomes" id="UP000887565">
    <property type="component" value="Unplaced"/>
</dbReference>